<dbReference type="AlphaFoldDB" id="A0A853EXU6"/>
<feature type="domain" description="Co-chaperone DjlA N-terminal" evidence="1">
    <location>
        <begin position="34"/>
        <end position="150"/>
    </location>
</feature>
<keyword evidence="3" id="KW-1185">Reference proteome</keyword>
<dbReference type="Pfam" id="PF05099">
    <property type="entry name" value="TerB"/>
    <property type="match status" value="1"/>
</dbReference>
<dbReference type="SUPFAM" id="SSF158682">
    <property type="entry name" value="TerB-like"/>
    <property type="match status" value="1"/>
</dbReference>
<reference evidence="2 3" key="1">
    <citation type="submission" date="2020-07" db="EMBL/GenBank/DDBJ databases">
        <title>MOT database genomes.</title>
        <authorList>
            <person name="Joseph S."/>
            <person name="Aduse-Opoku J."/>
            <person name="Hashim A."/>
            <person name="Wade W."/>
            <person name="Curtis M."/>
        </authorList>
    </citation>
    <scope>NUCLEOTIDE SEQUENCE [LARGE SCALE GENOMIC DNA]</scope>
    <source>
        <strain evidence="2 3">DSM 100099</strain>
    </source>
</reference>
<dbReference type="InterPro" id="IPR007791">
    <property type="entry name" value="DjlA_N"/>
</dbReference>
<dbReference type="Proteomes" id="UP000561011">
    <property type="component" value="Unassembled WGS sequence"/>
</dbReference>
<accession>A0A853EXU6</accession>
<dbReference type="Gene3D" id="1.10.3680.10">
    <property type="entry name" value="TerB-like"/>
    <property type="match status" value="1"/>
</dbReference>
<evidence type="ECO:0000313" key="2">
    <source>
        <dbReference type="EMBL" id="NYS95339.1"/>
    </source>
</evidence>
<sequence>MAFWDQLKTKTSEMSEQLSTKTKQFKNKDFANGTMAMCALIAAADGSIDPAERQKTAALIMSNDVLAVFPPAELKEKFDHFCDRLERDYDFGKVEAISAISKLKPKQDQARAVLQIGVIIGGADGTFDEHERLAVREACFAVGIAPTEFDL</sequence>
<evidence type="ECO:0000313" key="3">
    <source>
        <dbReference type="Proteomes" id="UP000561011"/>
    </source>
</evidence>
<proteinExistence type="predicted"/>
<gene>
    <name evidence="2" type="ORF">HZZ10_17680</name>
</gene>
<organism evidence="2 3">
    <name type="scientific">Sanguibacter inulinus</name>
    <dbReference type="NCBI Taxonomy" id="60922"/>
    <lineage>
        <taxon>Bacteria</taxon>
        <taxon>Bacillati</taxon>
        <taxon>Actinomycetota</taxon>
        <taxon>Actinomycetes</taxon>
        <taxon>Micrococcales</taxon>
        <taxon>Sanguibacteraceae</taxon>
        <taxon>Sanguibacter</taxon>
    </lineage>
</organism>
<comment type="caution">
    <text evidence="2">The sequence shown here is derived from an EMBL/GenBank/DDBJ whole genome shotgun (WGS) entry which is preliminary data.</text>
</comment>
<dbReference type="RefSeq" id="WP_179914522.1">
    <property type="nucleotide sequence ID" value="NZ_JACBYE010000068.1"/>
</dbReference>
<evidence type="ECO:0000259" key="1">
    <source>
        <dbReference type="Pfam" id="PF05099"/>
    </source>
</evidence>
<dbReference type="CDD" id="cd07176">
    <property type="entry name" value="terB"/>
    <property type="match status" value="1"/>
</dbReference>
<name>A0A853EXU6_9MICO</name>
<dbReference type="EMBL" id="JACBYE010000068">
    <property type="protein sequence ID" value="NYS95339.1"/>
    <property type="molecule type" value="Genomic_DNA"/>
</dbReference>
<dbReference type="InterPro" id="IPR029024">
    <property type="entry name" value="TerB-like"/>
</dbReference>
<protein>
    <submittedName>
        <fullName evidence="2">Tellurite resistance TerB family protein</fullName>
    </submittedName>
</protein>